<dbReference type="PANTHER" id="PTHR12722">
    <property type="entry name" value="XAP-5 PROTEIN-RELATED"/>
    <property type="match status" value="1"/>
</dbReference>
<evidence type="ECO:0000313" key="3">
    <source>
        <dbReference type="Proteomes" id="UP001558713"/>
    </source>
</evidence>
<dbReference type="AlphaFoldDB" id="A0ABD1C9A5"/>
<evidence type="ECO:0000256" key="1">
    <source>
        <dbReference type="SAM" id="MobiDB-lite"/>
    </source>
</evidence>
<keyword evidence="3" id="KW-1185">Reference proteome</keyword>
<sequence length="165" mass="19174">MILHGTREEEQQVSPETVRWYDSRKSINEEHLISLYPPLTLLLQEEEEKRKIKGSSRLSFAADLENGSDEDDAENKSSGTLNVGCRKLGKDPSVETNFLPDSSCFEAEEQAERERLKQWLREQEQITYEPLQITYSHGTGYRRVIQASTHYIFLLLFELQFVVYA</sequence>
<organism evidence="2 3">
    <name type="scientific">Cardamine amara subsp. amara</name>
    <dbReference type="NCBI Taxonomy" id="228776"/>
    <lineage>
        <taxon>Eukaryota</taxon>
        <taxon>Viridiplantae</taxon>
        <taxon>Streptophyta</taxon>
        <taxon>Embryophyta</taxon>
        <taxon>Tracheophyta</taxon>
        <taxon>Spermatophyta</taxon>
        <taxon>Magnoliopsida</taxon>
        <taxon>eudicotyledons</taxon>
        <taxon>Gunneridae</taxon>
        <taxon>Pentapetalae</taxon>
        <taxon>rosids</taxon>
        <taxon>malvids</taxon>
        <taxon>Brassicales</taxon>
        <taxon>Brassicaceae</taxon>
        <taxon>Cardamineae</taxon>
        <taxon>Cardamine</taxon>
    </lineage>
</organism>
<proteinExistence type="predicted"/>
<reference evidence="2 3" key="1">
    <citation type="submission" date="2024-04" db="EMBL/GenBank/DDBJ databases">
        <title>Genome assembly C_amara_ONT_v2.</title>
        <authorList>
            <person name="Yant L."/>
            <person name="Moore C."/>
            <person name="Slenker M."/>
        </authorList>
    </citation>
    <scope>NUCLEOTIDE SEQUENCE [LARGE SCALE GENOMIC DNA]</scope>
    <source>
        <tissue evidence="2">Leaf</tissue>
    </source>
</reference>
<dbReference type="Proteomes" id="UP001558713">
    <property type="component" value="Unassembled WGS sequence"/>
</dbReference>
<feature type="region of interest" description="Disordered" evidence="1">
    <location>
        <begin position="63"/>
        <end position="92"/>
    </location>
</feature>
<name>A0ABD1C9A5_CARAN</name>
<gene>
    <name evidence="2" type="ORF">V5N11_008741</name>
</gene>
<comment type="caution">
    <text evidence="2">The sequence shown here is derived from an EMBL/GenBank/DDBJ whole genome shotgun (WGS) entry which is preliminary data.</text>
</comment>
<protein>
    <submittedName>
        <fullName evidence="2">Protein XAP5 CIRCADIAN TIMEKEEPER</fullName>
    </submittedName>
</protein>
<dbReference type="PANTHER" id="PTHR12722:SF0">
    <property type="entry name" value="PROTEIN FAM50A"/>
    <property type="match status" value="1"/>
</dbReference>
<accession>A0ABD1C9A5</accession>
<dbReference type="InterPro" id="IPR007005">
    <property type="entry name" value="XAP5"/>
</dbReference>
<dbReference type="EMBL" id="JBANAX010000014">
    <property type="protein sequence ID" value="KAL1226009.1"/>
    <property type="molecule type" value="Genomic_DNA"/>
</dbReference>
<evidence type="ECO:0000313" key="2">
    <source>
        <dbReference type="EMBL" id="KAL1226009.1"/>
    </source>
</evidence>